<dbReference type="InterPro" id="IPR050807">
    <property type="entry name" value="TransReg_Diox_bact_type"/>
</dbReference>
<accession>A5MYH8</accession>
<evidence type="ECO:0000259" key="2">
    <source>
        <dbReference type="PROSITE" id="PS50943"/>
    </source>
</evidence>
<dbReference type="InterPro" id="IPR010982">
    <property type="entry name" value="Lambda_DNA-bd_dom_sf"/>
</dbReference>
<evidence type="ECO:0000256" key="1">
    <source>
        <dbReference type="ARBA" id="ARBA00023125"/>
    </source>
</evidence>
<dbReference type="eggNOG" id="COG1396">
    <property type="taxonomic scope" value="Bacteria"/>
</dbReference>
<dbReference type="GO" id="GO:0003677">
    <property type="term" value="F:DNA binding"/>
    <property type="evidence" value="ECO:0007669"/>
    <property type="project" value="UniProtKB-KW"/>
</dbReference>
<keyword evidence="1" id="KW-0238">DNA-binding</keyword>
<evidence type="ECO:0000313" key="3">
    <source>
        <dbReference type="EMBL" id="EDK33924.1"/>
    </source>
</evidence>
<dbReference type="Pfam" id="PF01381">
    <property type="entry name" value="HTH_3"/>
    <property type="match status" value="1"/>
</dbReference>
<dbReference type="RefSeq" id="WP_012102303.1">
    <property type="nucleotide sequence ID" value="NC_009706.1"/>
</dbReference>
<dbReference type="PROSITE" id="PS50943">
    <property type="entry name" value="HTH_CROC1"/>
    <property type="match status" value="1"/>
</dbReference>
<dbReference type="PANTHER" id="PTHR46797:SF1">
    <property type="entry name" value="METHYLPHOSPHONATE SYNTHASE"/>
    <property type="match status" value="1"/>
</dbReference>
<organism evidence="3 4">
    <name type="scientific">Clostridium kluyveri (strain ATCC 8527 / DSM 555 / NBRC 12016 / NCIMB 10680 / K1)</name>
    <dbReference type="NCBI Taxonomy" id="431943"/>
    <lineage>
        <taxon>Bacteria</taxon>
        <taxon>Bacillati</taxon>
        <taxon>Bacillota</taxon>
        <taxon>Clostridia</taxon>
        <taxon>Eubacteriales</taxon>
        <taxon>Clostridiaceae</taxon>
        <taxon>Clostridium</taxon>
    </lineage>
</organism>
<dbReference type="GO" id="GO:0003700">
    <property type="term" value="F:DNA-binding transcription factor activity"/>
    <property type="evidence" value="ECO:0007669"/>
    <property type="project" value="TreeGrafter"/>
</dbReference>
<name>A5MYH8_CLOK5</name>
<sequence>MQFGERIKSLRLSNKLTATQLAKDIGVTREYLSRLENNAKSPSFELLEKLCGALNITLAEFFKTDSSDIIPEHFKEFINQNKNLTPEQLEKLNEFIKALK</sequence>
<dbReference type="KEGG" id="ckl:CKL_1912"/>
<dbReference type="EMBL" id="CP000673">
    <property type="protein sequence ID" value="EDK33924.1"/>
    <property type="molecule type" value="Genomic_DNA"/>
</dbReference>
<dbReference type="SUPFAM" id="SSF47413">
    <property type="entry name" value="lambda repressor-like DNA-binding domains"/>
    <property type="match status" value="1"/>
</dbReference>
<dbReference type="InterPro" id="IPR001387">
    <property type="entry name" value="Cro/C1-type_HTH"/>
</dbReference>
<dbReference type="Proteomes" id="UP000002411">
    <property type="component" value="Chromosome"/>
</dbReference>
<gene>
    <name evidence="3" type="ordered locus">CKL_1912</name>
</gene>
<dbReference type="Gene3D" id="1.10.260.40">
    <property type="entry name" value="lambda repressor-like DNA-binding domains"/>
    <property type="match status" value="1"/>
</dbReference>
<dbReference type="GO" id="GO:0005829">
    <property type="term" value="C:cytosol"/>
    <property type="evidence" value="ECO:0007669"/>
    <property type="project" value="TreeGrafter"/>
</dbReference>
<keyword evidence="4" id="KW-1185">Reference proteome</keyword>
<dbReference type="SMART" id="SM00530">
    <property type="entry name" value="HTH_XRE"/>
    <property type="match status" value="1"/>
</dbReference>
<reference evidence="3 4" key="1">
    <citation type="journal article" date="2008" name="Proc. Natl. Acad. Sci. U.S.A.">
        <title>The genome of Clostridium kluyveri, a strict anaerobe with unique metabolic features.</title>
        <authorList>
            <person name="Seedorf H."/>
            <person name="Fricke W.F."/>
            <person name="Veith B."/>
            <person name="Brueggemann H."/>
            <person name="Liesegang H."/>
            <person name="Strittmatter A."/>
            <person name="Miethke M."/>
            <person name="Buckel W."/>
            <person name="Hinderberger J."/>
            <person name="Li F."/>
            <person name="Hagemeier C."/>
            <person name="Thauer R.K."/>
            <person name="Gottschalk G."/>
        </authorList>
    </citation>
    <scope>NUCLEOTIDE SEQUENCE [LARGE SCALE GENOMIC DNA]</scope>
    <source>
        <strain evidence="4">ATCC 8527 / DSM 555 / NCIMB 10680</strain>
    </source>
</reference>
<feature type="domain" description="HTH cro/C1-type" evidence="2">
    <location>
        <begin position="7"/>
        <end position="61"/>
    </location>
</feature>
<evidence type="ECO:0000313" key="4">
    <source>
        <dbReference type="Proteomes" id="UP000002411"/>
    </source>
</evidence>
<dbReference type="AlphaFoldDB" id="A5MYH8"/>
<dbReference type="STRING" id="431943.CKL_1912"/>
<dbReference type="CDD" id="cd00093">
    <property type="entry name" value="HTH_XRE"/>
    <property type="match status" value="1"/>
</dbReference>
<proteinExistence type="predicted"/>
<dbReference type="PANTHER" id="PTHR46797">
    <property type="entry name" value="HTH-TYPE TRANSCRIPTIONAL REGULATOR"/>
    <property type="match status" value="1"/>
</dbReference>
<protein>
    <recommendedName>
        <fullName evidence="2">HTH cro/C1-type domain-containing protein</fullName>
    </recommendedName>
</protein>
<dbReference type="HOGENOM" id="CLU_066192_17_15_9"/>